<evidence type="ECO:0000313" key="2">
    <source>
        <dbReference type="EMBL" id="AEA47793.1"/>
    </source>
</evidence>
<dbReference type="RefSeq" id="WP_013684449.1">
    <property type="nucleotide sequence ID" value="NC_015320.1"/>
</dbReference>
<sequence>MKRLIFVLLAALILAGCAAEEEKAVNEKVVETEGDKVEKEFTVKLPFKTFPEKYTCNGEDVSPPIAIEGVSKEAKSIAIIMDDPDAPLGTFTHWVIWNIPANITSIPESIPPEPVVKEPISAVQGKNDFGRIGYGGPCPPSGVHNYKIKVYILDTFLNLDPGATKEELENAMKGHILQYAVVTASYGR</sequence>
<protein>
    <submittedName>
        <fullName evidence="2">YbhB YbcL family protein</fullName>
    </submittedName>
</protein>
<dbReference type="InterPro" id="IPR005247">
    <property type="entry name" value="YbhB_YbcL/LppC-like"/>
</dbReference>
<evidence type="ECO:0000256" key="1">
    <source>
        <dbReference type="ARBA" id="ARBA00022729"/>
    </source>
</evidence>
<dbReference type="Pfam" id="PF08139">
    <property type="entry name" value="LPAM_1"/>
    <property type="match status" value="1"/>
</dbReference>
<dbReference type="OrthoDB" id="28720at2157"/>
<name>F2KQY7_ARCVS</name>
<organism evidence="2 3">
    <name type="scientific">Archaeoglobus veneficus (strain DSM 11195 / SNP6)</name>
    <dbReference type="NCBI Taxonomy" id="693661"/>
    <lineage>
        <taxon>Archaea</taxon>
        <taxon>Methanobacteriati</taxon>
        <taxon>Methanobacteriota</taxon>
        <taxon>Archaeoglobi</taxon>
        <taxon>Archaeoglobales</taxon>
        <taxon>Archaeoglobaceae</taxon>
        <taxon>Archaeoglobus</taxon>
    </lineage>
</organism>
<dbReference type="Gene3D" id="3.90.280.10">
    <property type="entry name" value="PEBP-like"/>
    <property type="match status" value="1"/>
</dbReference>
<keyword evidence="1" id="KW-0732">Signal</keyword>
<reference evidence="2 3" key="1">
    <citation type="submission" date="2011-03" db="EMBL/GenBank/DDBJ databases">
        <title>The complete genome of Archaeoglobus veneficus SNP6.</title>
        <authorList>
            <consortium name="US DOE Joint Genome Institute (JGI-PGF)"/>
            <person name="Lucas S."/>
            <person name="Copeland A."/>
            <person name="Lapidus A."/>
            <person name="Bruce D."/>
            <person name="Goodwin L."/>
            <person name="Pitluck S."/>
            <person name="Kyrpides N."/>
            <person name="Mavromatis K."/>
            <person name="Pagani I."/>
            <person name="Ivanova N."/>
            <person name="Mikhailova N."/>
            <person name="Lu M."/>
            <person name="Detter J.C."/>
            <person name="Tapia R."/>
            <person name="Han C."/>
            <person name="Land M."/>
            <person name="Hauser L."/>
            <person name="Markowitz V."/>
            <person name="Cheng J.-F."/>
            <person name="Hugenholtz P."/>
            <person name="Woyke T."/>
            <person name="Wu D."/>
            <person name="Spring S."/>
            <person name="Brambilla E."/>
            <person name="Klenk H.-P."/>
            <person name="Eisen J.A."/>
        </authorList>
    </citation>
    <scope>NUCLEOTIDE SEQUENCE [LARGE SCALE GENOMIC DNA]</scope>
    <source>
        <strain>SNP6</strain>
    </source>
</reference>
<dbReference type="STRING" id="693661.Arcve_1797"/>
<accession>F2KQY7</accession>
<dbReference type="EMBL" id="CP002588">
    <property type="protein sequence ID" value="AEA47793.1"/>
    <property type="molecule type" value="Genomic_DNA"/>
</dbReference>
<dbReference type="InterPro" id="IPR036610">
    <property type="entry name" value="PEBP-like_sf"/>
</dbReference>
<dbReference type="eggNOG" id="arCOG04702">
    <property type="taxonomic scope" value="Archaea"/>
</dbReference>
<gene>
    <name evidence="2" type="ordered locus">Arcve_1797</name>
</gene>
<dbReference type="NCBIfam" id="TIGR00481">
    <property type="entry name" value="YbhB/YbcL family Raf kinase inhibitor-like protein"/>
    <property type="match status" value="1"/>
</dbReference>
<dbReference type="PANTHER" id="PTHR30289">
    <property type="entry name" value="UNCHARACTERIZED PROTEIN YBCL-RELATED"/>
    <property type="match status" value="1"/>
</dbReference>
<dbReference type="InterPro" id="IPR008914">
    <property type="entry name" value="PEBP"/>
</dbReference>
<dbReference type="PANTHER" id="PTHR30289:SF1">
    <property type="entry name" value="PEBP (PHOSPHATIDYLETHANOLAMINE-BINDING PROTEIN) FAMILY PROTEIN"/>
    <property type="match status" value="1"/>
</dbReference>
<dbReference type="PROSITE" id="PS51257">
    <property type="entry name" value="PROKAR_LIPOPROTEIN"/>
    <property type="match status" value="1"/>
</dbReference>
<dbReference type="Pfam" id="PF01161">
    <property type="entry name" value="PBP"/>
    <property type="match status" value="1"/>
</dbReference>
<dbReference type="Proteomes" id="UP000008136">
    <property type="component" value="Chromosome"/>
</dbReference>
<keyword evidence="3" id="KW-1185">Reference proteome</keyword>
<dbReference type="CDD" id="cd00865">
    <property type="entry name" value="PEBP_bact_arch"/>
    <property type="match status" value="1"/>
</dbReference>
<dbReference type="KEGG" id="ave:Arcve_1797"/>
<dbReference type="AlphaFoldDB" id="F2KQY7"/>
<dbReference type="SUPFAM" id="SSF49777">
    <property type="entry name" value="PEBP-like"/>
    <property type="match status" value="1"/>
</dbReference>
<dbReference type="HOGENOM" id="CLU_083918_3_0_2"/>
<dbReference type="InterPro" id="IPR012640">
    <property type="entry name" value="Membr_lipoprot_lipid_attach_CS"/>
</dbReference>
<dbReference type="GeneID" id="10394926"/>
<evidence type="ECO:0000313" key="3">
    <source>
        <dbReference type="Proteomes" id="UP000008136"/>
    </source>
</evidence>
<proteinExistence type="predicted"/>